<feature type="transmembrane region" description="Helical" evidence="1">
    <location>
        <begin position="29"/>
        <end position="47"/>
    </location>
</feature>
<keyword evidence="1" id="KW-1133">Transmembrane helix</keyword>
<accession>A0ABT0J6W5</accession>
<reference evidence="2 3" key="1">
    <citation type="submission" date="2022-02" db="EMBL/GenBank/DDBJ databases">
        <title>The car tank lid bacteriome: a reservoir of bacteria with potential in bioremediation of fuel.</title>
        <authorList>
            <person name="Vidal-Verdu A."/>
            <person name="Gomez-Martinez D."/>
            <person name="Latorre-Perez A."/>
            <person name="Pereto J."/>
            <person name="Porcar M."/>
        </authorList>
    </citation>
    <scope>NUCLEOTIDE SEQUENCE [LARGE SCALE GENOMIC DNA]</scope>
    <source>
        <strain evidence="2 3">4D.3</strain>
    </source>
</reference>
<sequence length="149" mass="16981">MRLPDDDEIYDVDQTYLGPPGYYIGRLRYRMIAVTPVMVLLGLAFLIKTGIGFTLLSVVLTVLIALRLSQWIVDKTTHERPIGVLMTTFWHELTATRLPVRGQQARCPAAFRRRTTAIGADHTLPIGRRRWRSYANQQAITRTAVREGE</sequence>
<dbReference type="Proteomes" id="UP001651050">
    <property type="component" value="Unassembled WGS sequence"/>
</dbReference>
<comment type="caution">
    <text evidence="2">The sequence shown here is derived from an EMBL/GenBank/DDBJ whole genome shotgun (WGS) entry which is preliminary data.</text>
</comment>
<keyword evidence="1" id="KW-0812">Transmembrane</keyword>
<evidence type="ECO:0000313" key="3">
    <source>
        <dbReference type="Proteomes" id="UP001651050"/>
    </source>
</evidence>
<gene>
    <name evidence="2" type="ORF">M1843_15855</name>
</gene>
<dbReference type="EMBL" id="JALQCY010000005">
    <property type="protein sequence ID" value="MCK9795225.1"/>
    <property type="molecule type" value="Genomic_DNA"/>
</dbReference>
<evidence type="ECO:0000256" key="1">
    <source>
        <dbReference type="SAM" id="Phobius"/>
    </source>
</evidence>
<dbReference type="RefSeq" id="WP_416345076.1">
    <property type="nucleotide sequence ID" value="NZ_JALQCY010000005.1"/>
</dbReference>
<keyword evidence="1" id="KW-0472">Membrane</keyword>
<protein>
    <submittedName>
        <fullName evidence="2">Uncharacterized protein</fullName>
    </submittedName>
</protein>
<evidence type="ECO:0000313" key="2">
    <source>
        <dbReference type="EMBL" id="MCK9795225.1"/>
    </source>
</evidence>
<name>A0ABT0J6W5_9MICO</name>
<organism evidence="2 3">
    <name type="scientific">Isoptericola peretonis</name>
    <dbReference type="NCBI Taxonomy" id="2918523"/>
    <lineage>
        <taxon>Bacteria</taxon>
        <taxon>Bacillati</taxon>
        <taxon>Actinomycetota</taxon>
        <taxon>Actinomycetes</taxon>
        <taxon>Micrococcales</taxon>
        <taxon>Promicromonosporaceae</taxon>
        <taxon>Isoptericola</taxon>
    </lineage>
</organism>
<proteinExistence type="predicted"/>
<keyword evidence="3" id="KW-1185">Reference proteome</keyword>